<dbReference type="InterPro" id="IPR000189">
    <property type="entry name" value="Transglyc_AS"/>
</dbReference>
<dbReference type="PANTHER" id="PTHR37423:SF2">
    <property type="entry name" value="MEMBRANE-BOUND LYTIC MUREIN TRANSGLYCOSYLASE C"/>
    <property type="match status" value="1"/>
</dbReference>
<comment type="similarity">
    <text evidence="1">Belongs to the transglycosylase Slt family.</text>
</comment>
<dbReference type="Pfam" id="PF01464">
    <property type="entry name" value="SLT"/>
    <property type="match status" value="1"/>
</dbReference>
<dbReference type="InterPro" id="IPR008258">
    <property type="entry name" value="Transglycosylase_SLT_dom_1"/>
</dbReference>
<dbReference type="PROSITE" id="PS00922">
    <property type="entry name" value="TRANSGLYCOSYLASE"/>
    <property type="match status" value="1"/>
</dbReference>
<evidence type="ECO:0000259" key="2">
    <source>
        <dbReference type="Pfam" id="PF01464"/>
    </source>
</evidence>
<dbReference type="CDD" id="cd16894">
    <property type="entry name" value="MltD-like"/>
    <property type="match status" value="1"/>
</dbReference>
<evidence type="ECO:0000313" key="4">
    <source>
        <dbReference type="Proteomes" id="UP001205603"/>
    </source>
</evidence>
<proteinExistence type="inferred from homology"/>
<dbReference type="RefSeq" id="WP_255026920.1">
    <property type="nucleotide sequence ID" value="NZ_JANDHW010000005.1"/>
</dbReference>
<evidence type="ECO:0000313" key="3">
    <source>
        <dbReference type="EMBL" id="MCP9611851.1"/>
    </source>
</evidence>
<keyword evidence="4" id="KW-1185">Reference proteome</keyword>
<dbReference type="SUPFAM" id="SSF53955">
    <property type="entry name" value="Lysozyme-like"/>
    <property type="match status" value="1"/>
</dbReference>
<feature type="domain" description="Transglycosylase SLT" evidence="2">
    <location>
        <begin position="103"/>
        <end position="199"/>
    </location>
</feature>
<accession>A0ABT1MHI4</accession>
<name>A0ABT1MHI4_9BACT</name>
<sequence>MRKIYWQVGVTAVVTALSIFALTSSYRAGSEAEPPLVNLFSVVPDFPKSVEFCGEKIDLDRFDMHERYDRELTSFCYMHSNTLLILKRANRYFPILEPILRRNGIPEDFLYMAVIESYLDPRAVSGARAAGLWQLLPETAKQYGLEVNDYVDERFNIEKSTEAACRYLKEAYGKYGSWTTVAAAYNAGMGRISTELAKQLEEHSFDLWLNSETSRYVFRTMAMKAVLSAPYRYGFAVKKHQLYHPIRKKEVIVNQPIEDLAQFAKDNGISYSQLKEMNLWLRKNSLPNKSGKEYRISIPLKEDLYYSTRKFNVYQKNWTVD</sequence>
<organism evidence="3 4">
    <name type="scientific">Coprobacter tertius</name>
    <dbReference type="NCBI Taxonomy" id="2944915"/>
    <lineage>
        <taxon>Bacteria</taxon>
        <taxon>Pseudomonadati</taxon>
        <taxon>Bacteroidota</taxon>
        <taxon>Bacteroidia</taxon>
        <taxon>Bacteroidales</taxon>
        <taxon>Barnesiellaceae</taxon>
        <taxon>Coprobacter</taxon>
    </lineage>
</organism>
<protein>
    <submittedName>
        <fullName evidence="3">Lytic transglycosylase domain-containing protein</fullName>
    </submittedName>
</protein>
<comment type="caution">
    <text evidence="3">The sequence shown here is derived from an EMBL/GenBank/DDBJ whole genome shotgun (WGS) entry which is preliminary data.</text>
</comment>
<evidence type="ECO:0000256" key="1">
    <source>
        <dbReference type="ARBA" id="ARBA00007734"/>
    </source>
</evidence>
<reference evidence="3 4" key="1">
    <citation type="submission" date="2022-07" db="EMBL/GenBank/DDBJ databases">
        <title>Fecal culturing of patients with breast cancer.</title>
        <authorList>
            <person name="Teng N.M.Y."/>
            <person name="Kiu R."/>
            <person name="Evans R."/>
            <person name="Baker D.J."/>
            <person name="Zenner C."/>
            <person name="Robinson S.D."/>
            <person name="Hall L.J."/>
        </authorList>
    </citation>
    <scope>NUCLEOTIDE SEQUENCE [LARGE SCALE GENOMIC DNA]</scope>
    <source>
        <strain evidence="3 4">LH1063</strain>
    </source>
</reference>
<dbReference type="PANTHER" id="PTHR37423">
    <property type="entry name" value="SOLUBLE LYTIC MUREIN TRANSGLYCOSYLASE-RELATED"/>
    <property type="match status" value="1"/>
</dbReference>
<dbReference type="Gene3D" id="1.10.530.10">
    <property type="match status" value="1"/>
</dbReference>
<dbReference type="InterPro" id="IPR023346">
    <property type="entry name" value="Lysozyme-like_dom_sf"/>
</dbReference>
<dbReference type="Proteomes" id="UP001205603">
    <property type="component" value="Unassembled WGS sequence"/>
</dbReference>
<dbReference type="EMBL" id="JANDHW010000005">
    <property type="protein sequence ID" value="MCP9611851.1"/>
    <property type="molecule type" value="Genomic_DNA"/>
</dbReference>
<gene>
    <name evidence="3" type="ORF">NMU02_07075</name>
</gene>